<keyword evidence="2" id="KW-1185">Reference proteome</keyword>
<dbReference type="InterPro" id="IPR043504">
    <property type="entry name" value="Peptidase_S1_PA_chymotrypsin"/>
</dbReference>
<evidence type="ECO:0000313" key="1">
    <source>
        <dbReference type="EnsemblMetazoa" id="tetur12g04685.1"/>
    </source>
</evidence>
<sequence length="180" mass="20656">MLQTSDLLYELSPIEKTKELNAQGHSSKRWKGFVLERLRNVNYLTDDCAISGYPAGNAILYKAGRLQITRLQNCFLILRLVRVVRCFSRRSPVLCYDNKSKTLSIAKIFVHRNFNCQTLANEIALLLLKEAAQYYVIIQRLFLPETAEDETFYGNYTDFELECLAVGEAVEQFEASLSLL</sequence>
<evidence type="ECO:0000313" key="2">
    <source>
        <dbReference type="Proteomes" id="UP000015104"/>
    </source>
</evidence>
<protein>
    <submittedName>
        <fullName evidence="1">Uncharacterized protein</fullName>
    </submittedName>
</protein>
<dbReference type="HOGENOM" id="CLU_1498183_0_0_1"/>
<proteinExistence type="predicted"/>
<dbReference type="Gene3D" id="2.40.10.10">
    <property type="entry name" value="Trypsin-like serine proteases"/>
    <property type="match status" value="1"/>
</dbReference>
<reference evidence="2" key="1">
    <citation type="submission" date="2011-08" db="EMBL/GenBank/DDBJ databases">
        <authorList>
            <person name="Rombauts S."/>
        </authorList>
    </citation>
    <scope>NUCLEOTIDE SEQUENCE</scope>
    <source>
        <strain evidence="2">London</strain>
    </source>
</reference>
<accession>T1KJD9</accession>
<reference evidence="1" key="2">
    <citation type="submission" date="2015-06" db="UniProtKB">
        <authorList>
            <consortium name="EnsemblMetazoa"/>
        </authorList>
    </citation>
    <scope>IDENTIFICATION</scope>
</reference>
<dbReference type="SUPFAM" id="SSF50494">
    <property type="entry name" value="Trypsin-like serine proteases"/>
    <property type="match status" value="1"/>
</dbReference>
<dbReference type="Proteomes" id="UP000015104">
    <property type="component" value="Unassembled WGS sequence"/>
</dbReference>
<dbReference type="EnsemblMetazoa" id="tetur12g04685.1">
    <property type="protein sequence ID" value="tetur12g04685.1"/>
    <property type="gene ID" value="tetur12g04685"/>
</dbReference>
<organism evidence="1 2">
    <name type="scientific">Tetranychus urticae</name>
    <name type="common">Two-spotted spider mite</name>
    <dbReference type="NCBI Taxonomy" id="32264"/>
    <lineage>
        <taxon>Eukaryota</taxon>
        <taxon>Metazoa</taxon>
        <taxon>Ecdysozoa</taxon>
        <taxon>Arthropoda</taxon>
        <taxon>Chelicerata</taxon>
        <taxon>Arachnida</taxon>
        <taxon>Acari</taxon>
        <taxon>Acariformes</taxon>
        <taxon>Trombidiformes</taxon>
        <taxon>Prostigmata</taxon>
        <taxon>Eleutherengona</taxon>
        <taxon>Raphignathae</taxon>
        <taxon>Tetranychoidea</taxon>
        <taxon>Tetranychidae</taxon>
        <taxon>Tetranychus</taxon>
    </lineage>
</organism>
<dbReference type="InterPro" id="IPR009003">
    <property type="entry name" value="Peptidase_S1_PA"/>
</dbReference>
<dbReference type="EMBL" id="CAEY01000117">
    <property type="status" value="NOT_ANNOTATED_CDS"/>
    <property type="molecule type" value="Genomic_DNA"/>
</dbReference>
<name>T1KJD9_TETUR</name>
<dbReference type="AlphaFoldDB" id="T1KJD9"/>